<evidence type="ECO:0000259" key="3">
    <source>
        <dbReference type="Pfam" id="PF01709"/>
    </source>
</evidence>
<sequence>MSSILCIAGPSRLCLRTEATKSPPALSRIIAPSRSFSQSSPAASGSSKWSKIRHKKAILDAARSNTFGRLTSEIGAAIRANGPSPDTNARLAMCLRKAKELSFPKDRLENTISKAVRQLSGGEGMQTVSYEALGPDGVAMIIECATDSPGRTHARIKEIFNKPSMNGGARVSSVSHLFERKGVVRVALPAEGGKTFDEVFEMALEDGAEEVREVEEPESDAEEKVLEEDGTVVEILCEPAAIGAISQRLKGAQVGMVLEAEQRMLPTSPPLRIGDASEEGEESGDAGERVSTETIAKMDRFVDFLQENADCSKVWSNIRNWP</sequence>
<dbReference type="GO" id="GO:0005739">
    <property type="term" value="C:mitochondrion"/>
    <property type="evidence" value="ECO:0007669"/>
    <property type="project" value="TreeGrafter"/>
</dbReference>
<dbReference type="HAMAP" id="MF_00693">
    <property type="entry name" value="Transcrip_reg_TACO1"/>
    <property type="match status" value="1"/>
</dbReference>
<dbReference type="InterPro" id="IPR029072">
    <property type="entry name" value="YebC-like"/>
</dbReference>
<dbReference type="Pfam" id="PF01709">
    <property type="entry name" value="Transcrip_reg"/>
    <property type="match status" value="1"/>
</dbReference>
<dbReference type="GeneID" id="37029749"/>
<dbReference type="RefSeq" id="XP_025364702.1">
    <property type="nucleotide sequence ID" value="XM_025507926.1"/>
</dbReference>
<organism evidence="5 6">
    <name type="scientific">Jaminaea rosea</name>
    <dbReference type="NCBI Taxonomy" id="1569628"/>
    <lineage>
        <taxon>Eukaryota</taxon>
        <taxon>Fungi</taxon>
        <taxon>Dikarya</taxon>
        <taxon>Basidiomycota</taxon>
        <taxon>Ustilaginomycotina</taxon>
        <taxon>Exobasidiomycetes</taxon>
        <taxon>Microstromatales</taxon>
        <taxon>Microstromatales incertae sedis</taxon>
        <taxon>Jaminaea</taxon>
    </lineage>
</organism>
<dbReference type="PANTHER" id="PTHR12532">
    <property type="entry name" value="TRANSLATIONAL ACTIVATOR OF CYTOCHROME C OXIDASE 1"/>
    <property type="match status" value="1"/>
</dbReference>
<dbReference type="InterPro" id="IPR017856">
    <property type="entry name" value="Integrase-like_N"/>
</dbReference>
<feature type="domain" description="TACO1/YebC-like N-terminal" evidence="4">
    <location>
        <begin position="47"/>
        <end position="115"/>
    </location>
</feature>
<feature type="compositionally biased region" description="Acidic residues" evidence="2">
    <location>
        <begin position="276"/>
        <end position="285"/>
    </location>
</feature>
<dbReference type="Pfam" id="PF20772">
    <property type="entry name" value="TACO1_YebC_N"/>
    <property type="match status" value="1"/>
</dbReference>
<protein>
    <submittedName>
        <fullName evidence="5">DUF28-domain-containing protein</fullName>
    </submittedName>
</protein>
<evidence type="ECO:0000313" key="6">
    <source>
        <dbReference type="Proteomes" id="UP000245884"/>
    </source>
</evidence>
<dbReference type="InterPro" id="IPR048300">
    <property type="entry name" value="TACO1_YebC-like_2nd/3rd_dom"/>
</dbReference>
<evidence type="ECO:0000313" key="5">
    <source>
        <dbReference type="EMBL" id="PWN30090.1"/>
    </source>
</evidence>
<dbReference type="AlphaFoldDB" id="A0A316UXQ4"/>
<dbReference type="OrthoDB" id="2017544at2759"/>
<dbReference type="Proteomes" id="UP000245884">
    <property type="component" value="Unassembled WGS sequence"/>
</dbReference>
<evidence type="ECO:0000259" key="4">
    <source>
        <dbReference type="Pfam" id="PF20772"/>
    </source>
</evidence>
<keyword evidence="6" id="KW-1185">Reference proteome</keyword>
<dbReference type="STRING" id="1569628.A0A316UXQ4"/>
<accession>A0A316UXQ4</accession>
<reference evidence="5 6" key="1">
    <citation type="journal article" date="2018" name="Mol. Biol. Evol.">
        <title>Broad Genomic Sampling Reveals a Smut Pathogenic Ancestry of the Fungal Clade Ustilaginomycotina.</title>
        <authorList>
            <person name="Kijpornyongpan T."/>
            <person name="Mondo S.J."/>
            <person name="Barry K."/>
            <person name="Sandor L."/>
            <person name="Lee J."/>
            <person name="Lipzen A."/>
            <person name="Pangilinan J."/>
            <person name="LaButti K."/>
            <person name="Hainaut M."/>
            <person name="Henrissat B."/>
            <person name="Grigoriev I.V."/>
            <person name="Spatafora J.W."/>
            <person name="Aime M.C."/>
        </authorList>
    </citation>
    <scope>NUCLEOTIDE SEQUENCE [LARGE SCALE GENOMIC DNA]</scope>
    <source>
        <strain evidence="5 6">MCA 5214</strain>
    </source>
</reference>
<dbReference type="PANTHER" id="PTHR12532:SF0">
    <property type="entry name" value="TRANSLATIONAL ACTIVATOR OF CYTOCHROME C OXIDASE 1"/>
    <property type="match status" value="1"/>
</dbReference>
<dbReference type="Gene3D" id="3.30.70.980">
    <property type="match status" value="2"/>
</dbReference>
<dbReference type="SUPFAM" id="SSF75625">
    <property type="entry name" value="YebC-like"/>
    <property type="match status" value="1"/>
</dbReference>
<gene>
    <name evidence="5" type="ORF">BDZ90DRAFT_257191</name>
</gene>
<dbReference type="EMBL" id="KZ819662">
    <property type="protein sequence ID" value="PWN30090.1"/>
    <property type="molecule type" value="Genomic_DNA"/>
</dbReference>
<dbReference type="Gene3D" id="1.10.10.200">
    <property type="match status" value="1"/>
</dbReference>
<feature type="region of interest" description="Disordered" evidence="2">
    <location>
        <begin position="266"/>
        <end position="292"/>
    </location>
</feature>
<comment type="similarity">
    <text evidence="1">Belongs to the TACO1 family.</text>
</comment>
<evidence type="ECO:0000256" key="1">
    <source>
        <dbReference type="ARBA" id="ARBA00008724"/>
    </source>
</evidence>
<feature type="domain" description="TACO1/YebC-like second and third" evidence="3">
    <location>
        <begin position="126"/>
        <end position="268"/>
    </location>
</feature>
<dbReference type="InterPro" id="IPR049083">
    <property type="entry name" value="TACO1_YebC_N"/>
</dbReference>
<dbReference type="InterPro" id="IPR002876">
    <property type="entry name" value="Transcrip_reg_TACO1-like"/>
</dbReference>
<evidence type="ECO:0000256" key="2">
    <source>
        <dbReference type="SAM" id="MobiDB-lite"/>
    </source>
</evidence>
<proteinExistence type="inferred from homology"/>
<dbReference type="InterPro" id="IPR026564">
    <property type="entry name" value="Transcrip_reg_TACO1-like_dom3"/>
</dbReference>
<name>A0A316UXQ4_9BASI</name>